<organism evidence="8 9">
    <name type="scientific">Candidatus Coproplasma stercoripullorum</name>
    <dbReference type="NCBI Taxonomy" id="2840751"/>
    <lineage>
        <taxon>Bacteria</taxon>
        <taxon>Bacillati</taxon>
        <taxon>Bacillota</taxon>
        <taxon>Clostridia</taxon>
        <taxon>Eubacteriales</taxon>
        <taxon>Candidatus Coproplasma</taxon>
    </lineage>
</organism>
<dbReference type="EMBL" id="DVHB01000010">
    <property type="protein sequence ID" value="HIR38833.1"/>
    <property type="molecule type" value="Genomic_DNA"/>
</dbReference>
<evidence type="ECO:0000256" key="5">
    <source>
        <dbReference type="ARBA" id="ARBA00023204"/>
    </source>
</evidence>
<dbReference type="PANTHER" id="PTHR42942">
    <property type="entry name" value="6-O-METHYLGUANINE DNA METHYLTRANSFERASE"/>
    <property type="match status" value="1"/>
</dbReference>
<reference evidence="8" key="1">
    <citation type="submission" date="2020-10" db="EMBL/GenBank/DDBJ databases">
        <authorList>
            <person name="Gilroy R."/>
        </authorList>
    </citation>
    <scope>NUCLEOTIDE SEQUENCE</scope>
    <source>
        <strain evidence="8">ChiW25-3613</strain>
    </source>
</reference>
<dbReference type="GO" id="GO:0003908">
    <property type="term" value="F:methylated-DNA-[protein]-cysteine S-methyltransferase activity"/>
    <property type="evidence" value="ECO:0007669"/>
    <property type="project" value="UniProtKB-EC"/>
</dbReference>
<keyword evidence="3" id="KW-0808">Transferase</keyword>
<evidence type="ECO:0000256" key="2">
    <source>
        <dbReference type="ARBA" id="ARBA00022603"/>
    </source>
</evidence>
<keyword evidence="5" id="KW-0234">DNA repair</keyword>
<evidence type="ECO:0000259" key="7">
    <source>
        <dbReference type="Pfam" id="PF01035"/>
    </source>
</evidence>
<comment type="catalytic activity">
    <reaction evidence="6">
        <text>a 6-O-methyl-2'-deoxyguanosine in DNA + L-cysteinyl-[protein] = S-methyl-L-cysteinyl-[protein] + a 2'-deoxyguanosine in DNA</text>
        <dbReference type="Rhea" id="RHEA:24000"/>
        <dbReference type="Rhea" id="RHEA-COMP:10131"/>
        <dbReference type="Rhea" id="RHEA-COMP:10132"/>
        <dbReference type="Rhea" id="RHEA-COMP:11367"/>
        <dbReference type="Rhea" id="RHEA-COMP:11368"/>
        <dbReference type="ChEBI" id="CHEBI:29950"/>
        <dbReference type="ChEBI" id="CHEBI:82612"/>
        <dbReference type="ChEBI" id="CHEBI:85445"/>
        <dbReference type="ChEBI" id="CHEBI:85448"/>
        <dbReference type="EC" id="2.1.1.63"/>
    </reaction>
</comment>
<dbReference type="Pfam" id="PF01035">
    <property type="entry name" value="DNA_binding_1"/>
    <property type="match status" value="1"/>
</dbReference>
<name>A0A9D1AEJ1_9FIRM</name>
<evidence type="ECO:0000256" key="4">
    <source>
        <dbReference type="ARBA" id="ARBA00022763"/>
    </source>
</evidence>
<keyword evidence="2" id="KW-0489">Methyltransferase</keyword>
<evidence type="ECO:0000256" key="6">
    <source>
        <dbReference type="ARBA" id="ARBA00049348"/>
    </source>
</evidence>
<evidence type="ECO:0000313" key="8">
    <source>
        <dbReference type="EMBL" id="HIR38833.1"/>
    </source>
</evidence>
<evidence type="ECO:0000256" key="3">
    <source>
        <dbReference type="ARBA" id="ARBA00022679"/>
    </source>
</evidence>
<keyword evidence="4" id="KW-0227">DNA damage</keyword>
<dbReference type="SUPFAM" id="SSF46767">
    <property type="entry name" value="Methylated DNA-protein cysteine methyltransferase, C-terminal domain"/>
    <property type="match status" value="1"/>
</dbReference>
<dbReference type="Proteomes" id="UP000824179">
    <property type="component" value="Unassembled WGS sequence"/>
</dbReference>
<feature type="domain" description="Methylated-DNA-[protein]-cysteine S-methyltransferase DNA binding" evidence="7">
    <location>
        <begin position="2"/>
        <end position="84"/>
    </location>
</feature>
<dbReference type="InterPro" id="IPR036388">
    <property type="entry name" value="WH-like_DNA-bd_sf"/>
</dbReference>
<dbReference type="PROSITE" id="PS00374">
    <property type="entry name" value="MGMT"/>
    <property type="match status" value="1"/>
</dbReference>
<evidence type="ECO:0000256" key="1">
    <source>
        <dbReference type="ARBA" id="ARBA00001286"/>
    </source>
</evidence>
<proteinExistence type="predicted"/>
<dbReference type="GO" id="GO:0032259">
    <property type="term" value="P:methylation"/>
    <property type="evidence" value="ECO:0007669"/>
    <property type="project" value="UniProtKB-KW"/>
</dbReference>
<comment type="catalytic activity">
    <reaction evidence="1">
        <text>a 4-O-methyl-thymidine in DNA + L-cysteinyl-[protein] = a thymidine in DNA + S-methyl-L-cysteinyl-[protein]</text>
        <dbReference type="Rhea" id="RHEA:53428"/>
        <dbReference type="Rhea" id="RHEA-COMP:10131"/>
        <dbReference type="Rhea" id="RHEA-COMP:10132"/>
        <dbReference type="Rhea" id="RHEA-COMP:13555"/>
        <dbReference type="Rhea" id="RHEA-COMP:13556"/>
        <dbReference type="ChEBI" id="CHEBI:29950"/>
        <dbReference type="ChEBI" id="CHEBI:82612"/>
        <dbReference type="ChEBI" id="CHEBI:137386"/>
        <dbReference type="ChEBI" id="CHEBI:137387"/>
        <dbReference type="EC" id="2.1.1.63"/>
    </reaction>
</comment>
<sequence>MNFFERVYEVVKSVPRGKVTTYGDVARLCGNARMARQVGWALHTNPQPGVIPCHRVVFSNGSVCTGFAFGGKEVQKAMLEDEGVEVSEDYKIDLKKYRWEI</sequence>
<dbReference type="CDD" id="cd06445">
    <property type="entry name" value="ATase"/>
    <property type="match status" value="1"/>
</dbReference>
<dbReference type="InterPro" id="IPR052520">
    <property type="entry name" value="ATL_DNA_repair"/>
</dbReference>
<reference evidence="8" key="2">
    <citation type="journal article" date="2021" name="PeerJ">
        <title>Extensive microbial diversity within the chicken gut microbiome revealed by metagenomics and culture.</title>
        <authorList>
            <person name="Gilroy R."/>
            <person name="Ravi A."/>
            <person name="Getino M."/>
            <person name="Pursley I."/>
            <person name="Horton D.L."/>
            <person name="Alikhan N.F."/>
            <person name="Baker D."/>
            <person name="Gharbi K."/>
            <person name="Hall N."/>
            <person name="Watson M."/>
            <person name="Adriaenssens E.M."/>
            <person name="Foster-Nyarko E."/>
            <person name="Jarju S."/>
            <person name="Secka A."/>
            <person name="Antonio M."/>
            <person name="Oren A."/>
            <person name="Chaudhuri R.R."/>
            <person name="La Ragione R."/>
            <person name="Hildebrand F."/>
            <person name="Pallen M.J."/>
        </authorList>
    </citation>
    <scope>NUCLEOTIDE SEQUENCE</scope>
    <source>
        <strain evidence="8">ChiW25-3613</strain>
    </source>
</reference>
<dbReference type="InterPro" id="IPR036217">
    <property type="entry name" value="MethylDNA_cys_MeTrfase_DNAb"/>
</dbReference>
<dbReference type="InterPro" id="IPR001497">
    <property type="entry name" value="MethylDNA_cys_MeTrfase_AS"/>
</dbReference>
<evidence type="ECO:0000313" key="9">
    <source>
        <dbReference type="Proteomes" id="UP000824179"/>
    </source>
</evidence>
<dbReference type="NCBIfam" id="TIGR00589">
    <property type="entry name" value="ogt"/>
    <property type="match status" value="1"/>
</dbReference>
<gene>
    <name evidence="8" type="ORF">IAB90_00465</name>
</gene>
<dbReference type="AlphaFoldDB" id="A0A9D1AEJ1"/>
<dbReference type="InterPro" id="IPR014048">
    <property type="entry name" value="MethylDNA_cys_MeTrfase_DNA-bd"/>
</dbReference>
<comment type="caution">
    <text evidence="8">The sequence shown here is derived from an EMBL/GenBank/DDBJ whole genome shotgun (WGS) entry which is preliminary data.</text>
</comment>
<dbReference type="GO" id="GO:0006281">
    <property type="term" value="P:DNA repair"/>
    <property type="evidence" value="ECO:0007669"/>
    <property type="project" value="UniProtKB-KW"/>
</dbReference>
<dbReference type="PANTHER" id="PTHR42942:SF1">
    <property type="entry name" value="ALKYLTRANSFERASE-LIKE PROTEIN 1"/>
    <property type="match status" value="1"/>
</dbReference>
<dbReference type="Gene3D" id="1.10.10.10">
    <property type="entry name" value="Winged helix-like DNA-binding domain superfamily/Winged helix DNA-binding domain"/>
    <property type="match status" value="1"/>
</dbReference>
<accession>A0A9D1AEJ1</accession>
<protein>
    <submittedName>
        <fullName evidence="8">MGMT family protein</fullName>
    </submittedName>
</protein>